<protein>
    <submittedName>
        <fullName evidence="1">ABC transporter substrate-binding protein</fullName>
    </submittedName>
</protein>
<dbReference type="Gene3D" id="3.40.190.10">
    <property type="entry name" value="Periplasmic binding protein-like II"/>
    <property type="match status" value="2"/>
</dbReference>
<organism evidence="1 2">
    <name type="scientific">Pseudomonas abyssi</name>
    <dbReference type="NCBI Taxonomy" id="170540"/>
    <lineage>
        <taxon>Bacteria</taxon>
        <taxon>Pseudomonadati</taxon>
        <taxon>Pseudomonadota</taxon>
        <taxon>Gammaproteobacteria</taxon>
        <taxon>Pseudomonadales</taxon>
        <taxon>Pseudomonadaceae</taxon>
        <taxon>Pseudomonas</taxon>
    </lineage>
</organism>
<evidence type="ECO:0000313" key="1">
    <source>
        <dbReference type="EMBL" id="PBK04994.1"/>
    </source>
</evidence>
<name>A0A2A3MKD1_9PSED</name>
<dbReference type="AlphaFoldDB" id="A0A2A3MKD1"/>
<accession>A0A2A3MKD1</accession>
<dbReference type="Proteomes" id="UP000242313">
    <property type="component" value="Unassembled WGS sequence"/>
</dbReference>
<dbReference type="RefSeq" id="WP_096004276.1">
    <property type="nucleotide sequence ID" value="NZ_NTMR01000009.1"/>
</dbReference>
<proteinExistence type="predicted"/>
<reference evidence="1 2" key="1">
    <citation type="submission" date="2017-09" db="EMBL/GenBank/DDBJ databases">
        <title>Pseudomonas abyssi sp. nov. isolated from Abyssopelagic Water.</title>
        <authorList>
            <person name="Wei Y."/>
        </authorList>
    </citation>
    <scope>NUCLEOTIDE SEQUENCE [LARGE SCALE GENOMIC DNA]</scope>
    <source>
        <strain evidence="1 2">MT5</strain>
    </source>
</reference>
<sequence length="238" mass="26736">MIRCLIPLVGWSTGLLAEPLVWGYSPSDPPPYVNMTGAELDNSVTRDLGELVAASLDRKLSFVAVPNNRIEEALKSARIHLICNTQPQWHSQPELLHWSAVLYEDADVLATPANRAAPRNLANLQGALVDTTIGYHYSSELTQAFERGDLVRRDVRNIETRLKMLERGRLDASVDLRRALSYQLQRHPAEIRVSDWPLEHFALRCAAPKTTPGSADLIETIDQLLTSGQIRHILNRYQ</sequence>
<gene>
    <name evidence="1" type="ORF">CNQ84_07585</name>
</gene>
<keyword evidence="2" id="KW-1185">Reference proteome</keyword>
<evidence type="ECO:0000313" key="2">
    <source>
        <dbReference type="Proteomes" id="UP000242313"/>
    </source>
</evidence>
<comment type="caution">
    <text evidence="1">The sequence shown here is derived from an EMBL/GenBank/DDBJ whole genome shotgun (WGS) entry which is preliminary data.</text>
</comment>
<dbReference type="EMBL" id="NTMR01000009">
    <property type="protein sequence ID" value="PBK04994.1"/>
    <property type="molecule type" value="Genomic_DNA"/>
</dbReference>
<dbReference type="SUPFAM" id="SSF53850">
    <property type="entry name" value="Periplasmic binding protein-like II"/>
    <property type="match status" value="1"/>
</dbReference>